<organism evidence="3 4">
    <name type="scientific">Stephania yunnanensis</name>
    <dbReference type="NCBI Taxonomy" id="152371"/>
    <lineage>
        <taxon>Eukaryota</taxon>
        <taxon>Viridiplantae</taxon>
        <taxon>Streptophyta</taxon>
        <taxon>Embryophyta</taxon>
        <taxon>Tracheophyta</taxon>
        <taxon>Spermatophyta</taxon>
        <taxon>Magnoliopsida</taxon>
        <taxon>Ranunculales</taxon>
        <taxon>Menispermaceae</taxon>
        <taxon>Menispermoideae</taxon>
        <taxon>Cissampelideae</taxon>
        <taxon>Stephania</taxon>
    </lineage>
</organism>
<comment type="caution">
    <text evidence="3">The sequence shown here is derived from an EMBL/GenBank/DDBJ whole genome shotgun (WGS) entry which is preliminary data.</text>
</comment>
<feature type="region of interest" description="Disordered" evidence="1">
    <location>
        <begin position="141"/>
        <end position="192"/>
    </location>
</feature>
<dbReference type="PROSITE" id="PS51257">
    <property type="entry name" value="PROKAR_LIPOPROTEIN"/>
    <property type="match status" value="1"/>
</dbReference>
<reference evidence="3 4" key="1">
    <citation type="submission" date="2024-01" db="EMBL/GenBank/DDBJ databases">
        <title>Genome assemblies of Stephania.</title>
        <authorList>
            <person name="Yang L."/>
        </authorList>
    </citation>
    <scope>NUCLEOTIDE SEQUENCE [LARGE SCALE GENOMIC DNA]</scope>
    <source>
        <strain evidence="3">YNDBR</strain>
        <tissue evidence="3">Leaf</tissue>
    </source>
</reference>
<feature type="compositionally biased region" description="Basic and acidic residues" evidence="1">
    <location>
        <begin position="174"/>
        <end position="192"/>
    </location>
</feature>
<dbReference type="AlphaFoldDB" id="A0AAP0J8B8"/>
<keyword evidence="2" id="KW-0732">Signal</keyword>
<protein>
    <recommendedName>
        <fullName evidence="5">Transposase</fullName>
    </recommendedName>
</protein>
<name>A0AAP0J8B8_9MAGN</name>
<gene>
    <name evidence="3" type="ORF">Syun_016958</name>
</gene>
<feature type="signal peptide" evidence="2">
    <location>
        <begin position="1"/>
        <end position="20"/>
    </location>
</feature>
<dbReference type="Proteomes" id="UP001420932">
    <property type="component" value="Unassembled WGS sequence"/>
</dbReference>
<evidence type="ECO:0000256" key="1">
    <source>
        <dbReference type="SAM" id="MobiDB-lite"/>
    </source>
</evidence>
<sequence length="192" mass="21783">MWHVCRPPLFVAAWKPSSSAFHPLALACATVTAVRRCQALMHKLKKNRVHPNFVTDEAWRRYLEYWESEDFLARSRKTSINRNTEVEGPGTGPSKHGGGSVFFVTTNERLTNTYSKFDSVAEQLQQAVALMPRQFGMIIDGADISQPQPPPPPHKQQHQPPQIDPADPPQQQDNVDRDTQDWLTRDEQLGDT</sequence>
<accession>A0AAP0J8B8</accession>
<evidence type="ECO:0000313" key="4">
    <source>
        <dbReference type="Proteomes" id="UP001420932"/>
    </source>
</evidence>
<evidence type="ECO:0008006" key="5">
    <source>
        <dbReference type="Google" id="ProtNLM"/>
    </source>
</evidence>
<keyword evidence="4" id="KW-1185">Reference proteome</keyword>
<dbReference type="EMBL" id="JBBNAF010000007">
    <property type="protein sequence ID" value="KAK9128161.1"/>
    <property type="molecule type" value="Genomic_DNA"/>
</dbReference>
<proteinExistence type="predicted"/>
<feature type="chain" id="PRO_5042884324" description="Transposase" evidence="2">
    <location>
        <begin position="21"/>
        <end position="192"/>
    </location>
</feature>
<evidence type="ECO:0000313" key="3">
    <source>
        <dbReference type="EMBL" id="KAK9128161.1"/>
    </source>
</evidence>
<evidence type="ECO:0000256" key="2">
    <source>
        <dbReference type="SAM" id="SignalP"/>
    </source>
</evidence>